<dbReference type="Proteomes" id="UP001234297">
    <property type="component" value="Chromosome 1"/>
</dbReference>
<keyword evidence="2" id="KW-1185">Reference proteome</keyword>
<protein>
    <submittedName>
        <fullName evidence="1">Uncharacterized protein</fullName>
    </submittedName>
</protein>
<name>A0ACC2MSH3_PERAE</name>
<gene>
    <name evidence="1" type="ORF">MRB53_001403</name>
</gene>
<organism evidence="1 2">
    <name type="scientific">Persea americana</name>
    <name type="common">Avocado</name>
    <dbReference type="NCBI Taxonomy" id="3435"/>
    <lineage>
        <taxon>Eukaryota</taxon>
        <taxon>Viridiplantae</taxon>
        <taxon>Streptophyta</taxon>
        <taxon>Embryophyta</taxon>
        <taxon>Tracheophyta</taxon>
        <taxon>Spermatophyta</taxon>
        <taxon>Magnoliopsida</taxon>
        <taxon>Magnoliidae</taxon>
        <taxon>Laurales</taxon>
        <taxon>Lauraceae</taxon>
        <taxon>Persea</taxon>
    </lineage>
</organism>
<proteinExistence type="predicted"/>
<reference evidence="1 2" key="1">
    <citation type="journal article" date="2022" name="Hortic Res">
        <title>A haplotype resolved chromosomal level avocado genome allows analysis of novel avocado genes.</title>
        <authorList>
            <person name="Nath O."/>
            <person name="Fletcher S.J."/>
            <person name="Hayward A."/>
            <person name="Shaw L.M."/>
            <person name="Masouleh A.K."/>
            <person name="Furtado A."/>
            <person name="Henry R.J."/>
            <person name="Mitter N."/>
        </authorList>
    </citation>
    <scope>NUCLEOTIDE SEQUENCE [LARGE SCALE GENOMIC DNA]</scope>
    <source>
        <strain evidence="2">cv. Hass</strain>
    </source>
</reference>
<accession>A0ACC2MSH3</accession>
<sequence length="176" mass="19142">MQKPLSQFHASVSHHTDTARAIVIRTSILSSSASASRSSRSSKKKPYIPSKPSSFTPKTLNHFPILSTCHSCGTRANTALQTLANQWRIVLLCPNCITSIESSEICSYCFSKVSVSPSDSIDCSSCDCRVNRSCLSFLPTASNSFTCVDYWELKACKSPSPPPPRQTHLLIALQGA</sequence>
<evidence type="ECO:0000313" key="1">
    <source>
        <dbReference type="EMBL" id="KAJ8648380.1"/>
    </source>
</evidence>
<comment type="caution">
    <text evidence="1">The sequence shown here is derived from an EMBL/GenBank/DDBJ whole genome shotgun (WGS) entry which is preliminary data.</text>
</comment>
<dbReference type="EMBL" id="CM056809">
    <property type="protein sequence ID" value="KAJ8648380.1"/>
    <property type="molecule type" value="Genomic_DNA"/>
</dbReference>
<evidence type="ECO:0000313" key="2">
    <source>
        <dbReference type="Proteomes" id="UP001234297"/>
    </source>
</evidence>